<evidence type="ECO:0000259" key="4">
    <source>
        <dbReference type="Pfam" id="PF00021"/>
    </source>
</evidence>
<feature type="compositionally biased region" description="Basic and acidic residues" evidence="3">
    <location>
        <begin position="16"/>
        <end position="25"/>
    </location>
</feature>
<dbReference type="CDD" id="cd23572">
    <property type="entry name" value="TFP_LU_ECD_PINLYP_rpt2"/>
    <property type="match status" value="1"/>
</dbReference>
<reference evidence="6" key="1">
    <citation type="submission" date="2025-08" db="UniProtKB">
        <authorList>
            <consortium name="RefSeq"/>
        </authorList>
    </citation>
    <scope>IDENTIFICATION</scope>
</reference>
<feature type="domain" description="UPAR/Ly6" evidence="4">
    <location>
        <begin position="173"/>
        <end position="233"/>
    </location>
</feature>
<keyword evidence="6" id="KW-0593">Phospholipase A2 inhibitor</keyword>
<dbReference type="PANTHER" id="PTHR20914:SF25">
    <property type="entry name" value="PHOSPHOLIPASE A2 INHIBITOR AND LY6_PLAUR DOMAIN-CONTAINING PROTEIN"/>
    <property type="match status" value="1"/>
</dbReference>
<keyword evidence="5" id="KW-1185">Reference proteome</keyword>
<dbReference type="InterPro" id="IPR016054">
    <property type="entry name" value="LY6_UPA_recep-like"/>
</dbReference>
<dbReference type="PANTHER" id="PTHR20914">
    <property type="entry name" value="LY6/PLAUR DOMAIN-CONTAINING PROTEIN 8"/>
    <property type="match status" value="1"/>
</dbReference>
<evidence type="ECO:0000313" key="5">
    <source>
        <dbReference type="Proteomes" id="UP000694871"/>
    </source>
</evidence>
<keyword evidence="2" id="KW-0964">Secreted</keyword>
<accession>A0ABM1KP45</accession>
<dbReference type="GeneID" id="107117831"/>
<organism evidence="5 6">
    <name type="scientific">Gekko japonicus</name>
    <name type="common">Schlegel's Japanese gecko</name>
    <dbReference type="NCBI Taxonomy" id="146911"/>
    <lineage>
        <taxon>Eukaryota</taxon>
        <taxon>Metazoa</taxon>
        <taxon>Chordata</taxon>
        <taxon>Craniata</taxon>
        <taxon>Vertebrata</taxon>
        <taxon>Euteleostomi</taxon>
        <taxon>Lepidosauria</taxon>
        <taxon>Squamata</taxon>
        <taxon>Bifurcata</taxon>
        <taxon>Gekkota</taxon>
        <taxon>Gekkonidae</taxon>
        <taxon>Gekkoninae</taxon>
        <taxon>Gekko</taxon>
    </lineage>
</organism>
<proteinExistence type="predicted"/>
<protein>
    <submittedName>
        <fullName evidence="6">Phospholipase A2 inhibitor and Ly6/PLAUR domain-containing protein-like</fullName>
    </submittedName>
</protein>
<dbReference type="Proteomes" id="UP000694871">
    <property type="component" value="Unplaced"/>
</dbReference>
<feature type="region of interest" description="Disordered" evidence="3">
    <location>
        <begin position="1"/>
        <end position="72"/>
    </location>
</feature>
<feature type="compositionally biased region" description="Polar residues" evidence="3">
    <location>
        <begin position="40"/>
        <end position="56"/>
    </location>
</feature>
<sequence length="283" mass="30171">METTHPTHHPTSHTSAKTDAKKSMEATHSTHHSTPHPSGDTDTQKSPEASHSTFHPSTATDGKTTSKSTSHTGPLTCNCTSGAGCQEHHCTTEQSKHFCVTTAEDIILDPAHGIRSLGESRTCGDNVELCNKTISITLNEHTYWRSNTTCCHNRDNCNSHSIKAPPADTTQSKLVCPSCFAVNSSACVLSSVRCAGLETKCINVSGTVEKGNTHSTFAGQGCATSTADSIENGTTLVFGDAAYHFTRITMTDAKDGASQTTRSVPFTFLLSSFVGLLQAKFIY</sequence>
<comment type="subcellular location">
    <subcellularLocation>
        <location evidence="1">Secreted</location>
    </subcellularLocation>
</comment>
<evidence type="ECO:0000256" key="2">
    <source>
        <dbReference type="ARBA" id="ARBA00022525"/>
    </source>
</evidence>
<dbReference type="InterPro" id="IPR050918">
    <property type="entry name" value="CNF-like_PLA2_Inhibitor"/>
</dbReference>
<gene>
    <name evidence="6" type="primary">LOC107117831</name>
</gene>
<dbReference type="GO" id="GO:0019834">
    <property type="term" value="F:phospholipase A2 inhibitor activity"/>
    <property type="evidence" value="ECO:0007669"/>
    <property type="project" value="UniProtKB-KW"/>
</dbReference>
<evidence type="ECO:0000256" key="1">
    <source>
        <dbReference type="ARBA" id="ARBA00004613"/>
    </source>
</evidence>
<dbReference type="Pfam" id="PF00021">
    <property type="entry name" value="UPAR_LY6"/>
    <property type="match status" value="1"/>
</dbReference>
<name>A0ABM1KP45_GEKJA</name>
<evidence type="ECO:0000256" key="3">
    <source>
        <dbReference type="SAM" id="MobiDB-lite"/>
    </source>
</evidence>
<dbReference type="RefSeq" id="XP_015275482.1">
    <property type="nucleotide sequence ID" value="XM_015419996.1"/>
</dbReference>
<evidence type="ECO:0000313" key="6">
    <source>
        <dbReference type="RefSeq" id="XP_015275482.1"/>
    </source>
</evidence>
<feature type="compositionally biased region" description="Low complexity" evidence="3">
    <location>
        <begin position="57"/>
        <end position="72"/>
    </location>
</feature>
<feature type="compositionally biased region" description="Basic residues" evidence="3">
    <location>
        <begin position="1"/>
        <end position="11"/>
    </location>
</feature>